<keyword evidence="2" id="KW-1185">Reference proteome</keyword>
<feature type="non-terminal residue" evidence="1">
    <location>
        <position position="1"/>
    </location>
</feature>
<evidence type="ECO:0000313" key="1">
    <source>
        <dbReference type="EMBL" id="GFH08778.1"/>
    </source>
</evidence>
<accession>A0A699YLL5</accession>
<protein>
    <submittedName>
        <fullName evidence="1">Uncharacterized protein</fullName>
    </submittedName>
</protein>
<evidence type="ECO:0000313" key="2">
    <source>
        <dbReference type="Proteomes" id="UP000485058"/>
    </source>
</evidence>
<dbReference type="AlphaFoldDB" id="A0A699YLL5"/>
<proteinExistence type="predicted"/>
<reference evidence="1 2" key="1">
    <citation type="submission" date="2020-02" db="EMBL/GenBank/DDBJ databases">
        <title>Draft genome sequence of Haematococcus lacustris strain NIES-144.</title>
        <authorList>
            <person name="Morimoto D."/>
            <person name="Nakagawa S."/>
            <person name="Yoshida T."/>
            <person name="Sawayama S."/>
        </authorList>
    </citation>
    <scope>NUCLEOTIDE SEQUENCE [LARGE SCALE GENOMIC DNA]</scope>
    <source>
        <strain evidence="1 2">NIES-144</strain>
    </source>
</reference>
<dbReference type="EMBL" id="BLLF01000184">
    <property type="protein sequence ID" value="GFH08778.1"/>
    <property type="molecule type" value="Genomic_DNA"/>
</dbReference>
<gene>
    <name evidence="1" type="ORF">HaLaN_03799</name>
</gene>
<dbReference type="Proteomes" id="UP000485058">
    <property type="component" value="Unassembled WGS sequence"/>
</dbReference>
<organism evidence="1 2">
    <name type="scientific">Haematococcus lacustris</name>
    <name type="common">Green alga</name>
    <name type="synonym">Haematococcus pluvialis</name>
    <dbReference type="NCBI Taxonomy" id="44745"/>
    <lineage>
        <taxon>Eukaryota</taxon>
        <taxon>Viridiplantae</taxon>
        <taxon>Chlorophyta</taxon>
        <taxon>core chlorophytes</taxon>
        <taxon>Chlorophyceae</taxon>
        <taxon>CS clade</taxon>
        <taxon>Chlamydomonadales</taxon>
        <taxon>Haematococcaceae</taxon>
        <taxon>Haematococcus</taxon>
    </lineage>
</organism>
<name>A0A699YLL5_HAELA</name>
<feature type="non-terminal residue" evidence="1">
    <location>
        <position position="220"/>
    </location>
</feature>
<comment type="caution">
    <text evidence="1">The sequence shown here is derived from an EMBL/GenBank/DDBJ whole genome shotgun (WGS) entry which is preliminary data.</text>
</comment>
<sequence>MGAAQRMAGSQVVGDVDAPVQSLVARQQARRLELDTAACPALQDLQHLASARPLNTLLLSLAQGGATASAQELDMGPMGLAPPDLPNPHPSLFASPSAAAAFFADRQAALASSAAAATPPGCLPLILAPYGADDRPSELEESRWQHLLELRDTRIALEQAADHAWAQLAWCSLTACQVEQEAAELGLEVEELKLLQPSLAALGQRAACDVLLTYRLSLGQ</sequence>